<accession>A0AAD4AEA6</accession>
<name>A0AAD4AEA6_9GAMM</name>
<dbReference type="SUPFAM" id="SSF56235">
    <property type="entry name" value="N-terminal nucleophile aminohydrolases (Ntn hydrolases)"/>
    <property type="match status" value="1"/>
</dbReference>
<dbReference type="InterPro" id="IPR029055">
    <property type="entry name" value="Ntn_hydrolases_N"/>
</dbReference>
<reference evidence="5" key="2">
    <citation type="submission" date="2015-03" db="EMBL/GenBank/DDBJ databases">
        <title>Genome sequence of Pseudoalteromonas citrea.</title>
        <authorList>
            <person name="Xie B.-B."/>
            <person name="Rong J.-C."/>
            <person name="Qin Q.-L."/>
            <person name="Zhang Y.-Z."/>
        </authorList>
    </citation>
    <scope>NUCLEOTIDE SEQUENCE</scope>
    <source>
        <strain evidence="5">DSM 8771</strain>
    </source>
</reference>
<dbReference type="InterPro" id="IPR051786">
    <property type="entry name" value="ASN_synthetase/amidase"/>
</dbReference>
<evidence type="ECO:0000256" key="1">
    <source>
        <dbReference type="ARBA" id="ARBA00005187"/>
    </source>
</evidence>
<dbReference type="EMBL" id="AHBZ03000027">
    <property type="protein sequence ID" value="KAF7764350.1"/>
    <property type="molecule type" value="Genomic_DNA"/>
</dbReference>
<dbReference type="Proteomes" id="UP000016487">
    <property type="component" value="Unassembled WGS sequence"/>
</dbReference>
<evidence type="ECO:0000313" key="6">
    <source>
        <dbReference type="Proteomes" id="UP000016487"/>
    </source>
</evidence>
<evidence type="ECO:0000256" key="3">
    <source>
        <dbReference type="ARBA" id="ARBA00048741"/>
    </source>
</evidence>
<organism evidence="5 6">
    <name type="scientific">Pseudoalteromonas citrea</name>
    <dbReference type="NCBI Taxonomy" id="43655"/>
    <lineage>
        <taxon>Bacteria</taxon>
        <taxon>Pseudomonadati</taxon>
        <taxon>Pseudomonadota</taxon>
        <taxon>Gammaproteobacteria</taxon>
        <taxon>Alteromonadales</taxon>
        <taxon>Pseudoalteromonadaceae</taxon>
        <taxon>Pseudoalteromonas</taxon>
    </lineage>
</organism>
<dbReference type="RefSeq" id="WP_010362110.1">
    <property type="nucleotide sequence ID" value="NZ_AHBZ03000027.1"/>
</dbReference>
<dbReference type="AlphaFoldDB" id="A0AAD4AEA6"/>
<dbReference type="SUPFAM" id="SSF52402">
    <property type="entry name" value="Adenine nucleotide alpha hydrolases-like"/>
    <property type="match status" value="1"/>
</dbReference>
<dbReference type="Gene3D" id="3.60.20.10">
    <property type="entry name" value="Glutamine Phosphoribosylpyrophosphate, subunit 1, domain 1"/>
    <property type="match status" value="1"/>
</dbReference>
<dbReference type="GO" id="GO:0004066">
    <property type="term" value="F:asparagine synthase (glutamine-hydrolyzing) activity"/>
    <property type="evidence" value="ECO:0007669"/>
    <property type="project" value="UniProtKB-EC"/>
</dbReference>
<evidence type="ECO:0000313" key="5">
    <source>
        <dbReference type="EMBL" id="KAF7764350.1"/>
    </source>
</evidence>
<reference evidence="5" key="1">
    <citation type="journal article" date="2012" name="J. Bacteriol.">
        <title>Genome sequences of type strains of seven species of the marine bacterium Pseudoalteromonas.</title>
        <authorList>
            <person name="Xie B.B."/>
            <person name="Shu Y.L."/>
            <person name="Qin Q.L."/>
            <person name="Rong J.C."/>
            <person name="Zhang X.Y."/>
            <person name="Chen X.L."/>
            <person name="Shi M."/>
            <person name="He H.L."/>
            <person name="Zhou B.C."/>
            <person name="Zhang Y.Z."/>
        </authorList>
    </citation>
    <scope>NUCLEOTIDE SEQUENCE</scope>
    <source>
        <strain evidence="5">DSM 8771</strain>
    </source>
</reference>
<dbReference type="PANTHER" id="PTHR43284">
    <property type="entry name" value="ASPARAGINE SYNTHETASE (GLUTAMINE-HYDROLYZING)"/>
    <property type="match status" value="1"/>
</dbReference>
<gene>
    <name evidence="5" type="ORF">PCIT_b0326</name>
</gene>
<dbReference type="PANTHER" id="PTHR43284:SF1">
    <property type="entry name" value="ASPARAGINE SYNTHETASE"/>
    <property type="match status" value="1"/>
</dbReference>
<comment type="pathway">
    <text evidence="1">Amino-acid biosynthesis; L-asparagine biosynthesis; L-asparagine from L-aspartate (L-Gln route): step 1/1.</text>
</comment>
<protein>
    <recommendedName>
        <fullName evidence="2">asparagine synthase (glutamine-hydrolyzing)</fullName>
        <ecNumber evidence="2">6.3.5.4</ecNumber>
    </recommendedName>
</protein>
<dbReference type="InterPro" id="IPR014729">
    <property type="entry name" value="Rossmann-like_a/b/a_fold"/>
</dbReference>
<comment type="catalytic activity">
    <reaction evidence="3">
        <text>L-aspartate + L-glutamine + ATP + H2O = L-asparagine + L-glutamate + AMP + diphosphate + H(+)</text>
        <dbReference type="Rhea" id="RHEA:12228"/>
        <dbReference type="ChEBI" id="CHEBI:15377"/>
        <dbReference type="ChEBI" id="CHEBI:15378"/>
        <dbReference type="ChEBI" id="CHEBI:29985"/>
        <dbReference type="ChEBI" id="CHEBI:29991"/>
        <dbReference type="ChEBI" id="CHEBI:30616"/>
        <dbReference type="ChEBI" id="CHEBI:33019"/>
        <dbReference type="ChEBI" id="CHEBI:58048"/>
        <dbReference type="ChEBI" id="CHEBI:58359"/>
        <dbReference type="ChEBI" id="CHEBI:456215"/>
        <dbReference type="EC" id="6.3.5.4"/>
    </reaction>
</comment>
<evidence type="ECO:0000259" key="4">
    <source>
        <dbReference type="Pfam" id="PF13537"/>
    </source>
</evidence>
<proteinExistence type="predicted"/>
<sequence>MAILAGYFSFDSALADKKSMINKLVRHFESYPSQDVNRFTCNQGVILQYDFDAYKQPAWLHNDLQIATLIGHPLITSNRSNDLATLACNLGDLDDMLMRSDGVFNYVQYNTEHDQLVLATDPLAVRPYYYMHINNGLLFSTQLSLFKELGIKLTKNCAALSELATLGYTLLDHTPYNEVHRASPAELLSFDKQGHTKRNYLDWQALAQQKLDLGDAVTGLDQAFKSTVAKACKVDTTILTTLSDGLDSRVINTQLAKMGKKVKAVHLNRAPTKIKEQLVEFTQEHDIVLATLNPEHNHLDSLEAVLSALPKNHPKFLKGLTRPTLAWAGHGGNSSLGLTNYSDEVYQAAKSGDLTCLVHKFLEQQQGYLPKSVINHAAELQKELVENLSKAIGQFQSLGLEKAMQLFLLLNEQHHHLDTIFESVDQYKVEYFCPFYSHRVIESALVLPVKKVRNHSFYHTWVNYAYPQICKYPWTAYQEHEFDSLATSEKDSSHLPRMKMRGIIERWLLVVKKDKQKLIKKRQLTALCLLHIFKIKDASTHLSAVVQFTRW</sequence>
<dbReference type="Pfam" id="PF13537">
    <property type="entry name" value="GATase_7"/>
    <property type="match status" value="1"/>
</dbReference>
<comment type="caution">
    <text evidence="5">The sequence shown here is derived from an EMBL/GenBank/DDBJ whole genome shotgun (WGS) entry which is preliminary data.</text>
</comment>
<dbReference type="Gene3D" id="3.40.50.620">
    <property type="entry name" value="HUPs"/>
    <property type="match status" value="1"/>
</dbReference>
<dbReference type="EC" id="6.3.5.4" evidence="2"/>
<evidence type="ECO:0000256" key="2">
    <source>
        <dbReference type="ARBA" id="ARBA00012737"/>
    </source>
</evidence>
<dbReference type="InterPro" id="IPR017932">
    <property type="entry name" value="GATase_2_dom"/>
</dbReference>
<feature type="domain" description="Glutamine amidotransferase type-2" evidence="4">
    <location>
        <begin position="91"/>
        <end position="146"/>
    </location>
</feature>